<dbReference type="EMBL" id="BLLF01001933">
    <property type="protein sequence ID" value="GFH21932.1"/>
    <property type="molecule type" value="Genomic_DNA"/>
</dbReference>
<keyword evidence="2" id="KW-1185">Reference proteome</keyword>
<organism evidence="1 2">
    <name type="scientific">Haematococcus lacustris</name>
    <name type="common">Green alga</name>
    <name type="synonym">Haematococcus pluvialis</name>
    <dbReference type="NCBI Taxonomy" id="44745"/>
    <lineage>
        <taxon>Eukaryota</taxon>
        <taxon>Viridiplantae</taxon>
        <taxon>Chlorophyta</taxon>
        <taxon>core chlorophytes</taxon>
        <taxon>Chlorophyceae</taxon>
        <taxon>CS clade</taxon>
        <taxon>Chlamydomonadales</taxon>
        <taxon>Haematococcaceae</taxon>
        <taxon>Haematococcus</taxon>
    </lineage>
</organism>
<protein>
    <submittedName>
        <fullName evidence="1">Uncharacterized protein</fullName>
    </submittedName>
</protein>
<dbReference type="AlphaFoldDB" id="A0A6A0A016"/>
<evidence type="ECO:0000313" key="2">
    <source>
        <dbReference type="Proteomes" id="UP000485058"/>
    </source>
</evidence>
<name>A0A6A0A016_HAELA</name>
<accession>A0A6A0A016</accession>
<reference evidence="1 2" key="1">
    <citation type="submission" date="2020-02" db="EMBL/GenBank/DDBJ databases">
        <title>Draft genome sequence of Haematococcus lacustris strain NIES-144.</title>
        <authorList>
            <person name="Morimoto D."/>
            <person name="Nakagawa S."/>
            <person name="Yoshida T."/>
            <person name="Sawayama S."/>
        </authorList>
    </citation>
    <scope>NUCLEOTIDE SEQUENCE [LARGE SCALE GENOMIC DNA]</scope>
    <source>
        <strain evidence="1 2">NIES-144</strain>
    </source>
</reference>
<comment type="caution">
    <text evidence="1">The sequence shown here is derived from an EMBL/GenBank/DDBJ whole genome shotgun (WGS) entry which is preliminary data.</text>
</comment>
<sequence>MSRGGLTRYNTMHTALRRMVRMATRHHRVELRRLWSPQSGLLRARLHVWLLPWWGRVDAMKAAASSQARALEGRAAHDPSSWSGAWQADLLFTYRFDDHGKVQEHVVEWVVPPDQTSVPQLALPFLVEWAE</sequence>
<proteinExistence type="predicted"/>
<evidence type="ECO:0000313" key="1">
    <source>
        <dbReference type="EMBL" id="GFH21932.1"/>
    </source>
</evidence>
<gene>
    <name evidence="1" type="ORF">HaLaN_19321</name>
</gene>
<dbReference type="Proteomes" id="UP000485058">
    <property type="component" value="Unassembled WGS sequence"/>
</dbReference>